<evidence type="ECO:0000256" key="1">
    <source>
        <dbReference type="ARBA" id="ARBA00004604"/>
    </source>
</evidence>
<evidence type="ECO:0000256" key="4">
    <source>
        <dbReference type="ARBA" id="ARBA00022574"/>
    </source>
</evidence>
<dbReference type="SMART" id="SM00320">
    <property type="entry name" value="WD40"/>
    <property type="match status" value="6"/>
</dbReference>
<keyword evidence="4" id="KW-0853">WD repeat</keyword>
<name>A0A9W8LU29_9FUNG</name>
<dbReference type="SUPFAM" id="SSF50998">
    <property type="entry name" value="Quinoprotein alcohol dehydrogenase-like"/>
    <property type="match status" value="1"/>
</dbReference>
<keyword evidence="2" id="KW-0690">Ribosome biogenesis</keyword>
<dbReference type="GO" id="GO:2000234">
    <property type="term" value="P:positive regulation of rRNA processing"/>
    <property type="evidence" value="ECO:0007669"/>
    <property type="project" value="TreeGrafter"/>
</dbReference>
<reference evidence="10" key="1">
    <citation type="submission" date="2022-07" db="EMBL/GenBank/DDBJ databases">
        <title>Phylogenomic reconstructions and comparative analyses of Kickxellomycotina fungi.</title>
        <authorList>
            <person name="Reynolds N.K."/>
            <person name="Stajich J.E."/>
            <person name="Barry K."/>
            <person name="Grigoriev I.V."/>
            <person name="Crous P."/>
            <person name="Smith M.E."/>
        </authorList>
    </citation>
    <scope>NUCLEOTIDE SEQUENCE</scope>
    <source>
        <strain evidence="10">NRRL 1565</strain>
    </source>
</reference>
<dbReference type="GO" id="GO:0032040">
    <property type="term" value="C:small-subunit processome"/>
    <property type="evidence" value="ECO:0007669"/>
    <property type="project" value="InterPro"/>
</dbReference>
<dbReference type="InterPro" id="IPR057644">
    <property type="entry name" value="Beta-prop_WDR75_2nd"/>
</dbReference>
<dbReference type="GO" id="GO:0045943">
    <property type="term" value="P:positive regulation of transcription by RNA polymerase I"/>
    <property type="evidence" value="ECO:0007669"/>
    <property type="project" value="InterPro"/>
</dbReference>
<feature type="region of interest" description="Disordered" evidence="8">
    <location>
        <begin position="1"/>
        <end position="53"/>
    </location>
</feature>
<evidence type="ECO:0000256" key="6">
    <source>
        <dbReference type="ARBA" id="ARBA00023163"/>
    </source>
</evidence>
<keyword evidence="7" id="KW-0539">Nucleus</keyword>
<evidence type="ECO:0000259" key="9">
    <source>
        <dbReference type="Pfam" id="PF23769"/>
    </source>
</evidence>
<dbReference type="AlphaFoldDB" id="A0A9W8LU29"/>
<evidence type="ECO:0000256" key="2">
    <source>
        <dbReference type="ARBA" id="ARBA00022517"/>
    </source>
</evidence>
<evidence type="ECO:0000256" key="3">
    <source>
        <dbReference type="ARBA" id="ARBA00022552"/>
    </source>
</evidence>
<comment type="subcellular location">
    <subcellularLocation>
        <location evidence="1">Nucleus</location>
        <location evidence="1">Nucleolus</location>
    </subcellularLocation>
</comment>
<feature type="compositionally biased region" description="Low complexity" evidence="8">
    <location>
        <begin position="30"/>
        <end position="40"/>
    </location>
</feature>
<dbReference type="PANTHER" id="PTHR44215">
    <property type="entry name" value="WD REPEAT-CONTAINING PROTEIN 75"/>
    <property type="match status" value="1"/>
</dbReference>
<dbReference type="Pfam" id="PF23869">
    <property type="entry name" value="Beta-prop_WDR75_1st"/>
    <property type="match status" value="1"/>
</dbReference>
<comment type="caution">
    <text evidence="10">The sequence shown here is derived from an EMBL/GenBank/DDBJ whole genome shotgun (WGS) entry which is preliminary data.</text>
</comment>
<dbReference type="Gene3D" id="2.130.10.10">
    <property type="entry name" value="YVTN repeat-like/Quinoprotein amine dehydrogenase"/>
    <property type="match status" value="3"/>
</dbReference>
<protein>
    <submittedName>
        <fullName evidence="10">NET1-associated nuclear protein 1</fullName>
    </submittedName>
</protein>
<dbReference type="InterPro" id="IPR001680">
    <property type="entry name" value="WD40_rpt"/>
</dbReference>
<dbReference type="InterPro" id="IPR015943">
    <property type="entry name" value="WD40/YVTN_repeat-like_dom_sf"/>
</dbReference>
<dbReference type="InterPro" id="IPR036322">
    <property type="entry name" value="WD40_repeat_dom_sf"/>
</dbReference>
<gene>
    <name evidence="10" type="primary">NAN1</name>
    <name evidence="10" type="ORF">H4R20_000525</name>
</gene>
<sequence length="965" mass="105160">MAAKLTAAPEAADSERATRKTRKAHKENKTTTTNGTHTSTPKQKSRPAKLQLSEQITSNGASSFSSLANSLKTPVVQSTISAEDTETFRALELKLVSGGLLTNDPIVFSRDSSLFYLAKDNAVAVYNVQNGEMVQNFSAHRTTGGMYRSSIKAIVVDHSDEEGRRVYTFSADHRARLWDADTGELLSVWELGALPLYAVADPTHPGRFYCALRRQKIKSKAGDKVRYSVARVTLEGGSVETEELFRLTNILGLAVRSDGRWVAAYSNFRVHVAFLRPAGVVQHMWRMTERVSAVAFHPTEPVLAVGDWRGRIMFWFCVDETREQDTEDREIIRRPHHWHAHRVNAIAFTEDGTMLSGGEEGVLVFWQLLTDSRDYLPRLGSDIVGISVSPDQMSYAVLLRDNTIRIFSAVNHSLVSSLQGLKFAERGMALETQSRSVQDQRMARLLDDDPFTTGLVVHPATHSLVLNGEPGHLQVFNHLNDRHLTSIEVASFNRVSGTSASRVSRPHVDLVQYSLTGLWMATVDSRRSSAQSGQGASCSTSYLKLWKFNPSDQSYKLVTRIDNPHTGGVNAIAFCPAMRRSSEDKEGLLCVSTGRGDGMFRVWELQDIEGGGHVWTCRNTAQYRGMQPGGAAFSSDGSMLAVSFGGTVTLWDACAEAMVGSLVASAATPQLTGLGFVGGSFLAAWSAERLDMWNMLTGTVWWTLAMPIQSVFVHQRAPLLALAAYQLLGSNMASVMVFSPASPTPLLSLQHAGGVEAVALVPTTTESKADSALLDAENQPKLDPLEGNSLVVLTPTGLLSVYGALSDAAESGSGTLDNSEEQKPLHDQSRAMESTVFASIFGNLQPIESNHMETDLPAIADTNVRSTMRLVRSAVQSSYVNAPHHVLPPVSALFQQFVSAQLAPIDEQKDATTQDQMDEDDLIIDSADGDDDVDIQPSAPAAVDLWSDESEAFFASMRNAFNSAA</sequence>
<dbReference type="GO" id="GO:0003723">
    <property type="term" value="F:RNA binding"/>
    <property type="evidence" value="ECO:0007669"/>
    <property type="project" value="InterPro"/>
</dbReference>
<proteinExistence type="predicted"/>
<organism evidence="10 11">
    <name type="scientific">Coemansia guatemalensis</name>
    <dbReference type="NCBI Taxonomy" id="2761395"/>
    <lineage>
        <taxon>Eukaryota</taxon>
        <taxon>Fungi</taxon>
        <taxon>Fungi incertae sedis</taxon>
        <taxon>Zoopagomycota</taxon>
        <taxon>Kickxellomycotina</taxon>
        <taxon>Kickxellomycetes</taxon>
        <taxon>Kickxellales</taxon>
        <taxon>Kickxellaceae</taxon>
        <taxon>Coemansia</taxon>
    </lineage>
</organism>
<keyword evidence="11" id="KW-1185">Reference proteome</keyword>
<evidence type="ECO:0000313" key="11">
    <source>
        <dbReference type="Proteomes" id="UP001140094"/>
    </source>
</evidence>
<evidence type="ECO:0000256" key="5">
    <source>
        <dbReference type="ARBA" id="ARBA00022737"/>
    </source>
</evidence>
<dbReference type="EMBL" id="JANBUO010000017">
    <property type="protein sequence ID" value="KAJ2808931.1"/>
    <property type="molecule type" value="Genomic_DNA"/>
</dbReference>
<evidence type="ECO:0000313" key="10">
    <source>
        <dbReference type="EMBL" id="KAJ2808931.1"/>
    </source>
</evidence>
<keyword evidence="5" id="KW-0677">Repeat</keyword>
<dbReference type="InterPro" id="IPR053826">
    <property type="entry name" value="WDR75"/>
</dbReference>
<dbReference type="InterPro" id="IPR011047">
    <property type="entry name" value="Quinoprotein_ADH-like_sf"/>
</dbReference>
<dbReference type="GO" id="GO:0006364">
    <property type="term" value="P:rRNA processing"/>
    <property type="evidence" value="ECO:0007669"/>
    <property type="project" value="UniProtKB-KW"/>
</dbReference>
<evidence type="ECO:0000256" key="8">
    <source>
        <dbReference type="SAM" id="MobiDB-lite"/>
    </source>
</evidence>
<feature type="domain" description="WD repeat-containing protein 75 second beta-propeller" evidence="9">
    <location>
        <begin position="455"/>
        <end position="751"/>
    </location>
</feature>
<keyword evidence="3" id="KW-0698">rRNA processing</keyword>
<dbReference type="Pfam" id="PF23769">
    <property type="entry name" value="Beta-prop_WDR75_2nd"/>
    <property type="match status" value="1"/>
</dbReference>
<dbReference type="SUPFAM" id="SSF50978">
    <property type="entry name" value="WD40 repeat-like"/>
    <property type="match status" value="1"/>
</dbReference>
<accession>A0A9W8LU29</accession>
<keyword evidence="6" id="KW-0804">Transcription</keyword>
<dbReference type="OrthoDB" id="4096at2759"/>
<dbReference type="PANTHER" id="PTHR44215:SF1">
    <property type="entry name" value="WD REPEAT-CONTAINING PROTEIN 75"/>
    <property type="match status" value="1"/>
</dbReference>
<dbReference type="Proteomes" id="UP001140094">
    <property type="component" value="Unassembled WGS sequence"/>
</dbReference>
<evidence type="ECO:0000256" key="7">
    <source>
        <dbReference type="ARBA" id="ARBA00023242"/>
    </source>
</evidence>